<dbReference type="EMBL" id="JBHLUH010000042">
    <property type="protein sequence ID" value="MFC0530312.1"/>
    <property type="molecule type" value="Genomic_DNA"/>
</dbReference>
<dbReference type="RefSeq" id="WP_377253469.1">
    <property type="nucleotide sequence ID" value="NZ_JBHLUH010000042.1"/>
</dbReference>
<keyword evidence="4" id="KW-1185">Reference proteome</keyword>
<dbReference type="Pfam" id="PF01408">
    <property type="entry name" value="GFO_IDH_MocA"/>
    <property type="match status" value="1"/>
</dbReference>
<sequence length="328" mass="34153">MDASPRVLIVGAGFMGTLHARTVQASPLATLCGVVDRDAAAGAAAAARFEVPAYTDLWRAVEQTRPYAAVVATPDPVHREAVEVLALAGVHLLVEKPLATSVEDAQAIVALAERHGVRLMPGHILRFEPRCVQASTAVHSGQTGRPVLVGAARWGRTSLGARVGATTSPLWHFLIHDIDLVQWVSGGVIAHVEGAVRVDSPAGLSTLTATGLLSTGAAFHLATGWTLPDGTPEAYRASLEVHGERGHLHLAAEQHGLTVSGQDGAAGFADAGWPTVHGEVDGPLRRQFEHFVSAIIDGGAFAVTAEDGLRAVRGAAAIEAACVIRRLT</sequence>
<dbReference type="InterPro" id="IPR000683">
    <property type="entry name" value="Gfo/Idh/MocA-like_OxRdtase_N"/>
</dbReference>
<dbReference type="Gene3D" id="3.30.360.10">
    <property type="entry name" value="Dihydrodipicolinate Reductase, domain 2"/>
    <property type="match status" value="1"/>
</dbReference>
<evidence type="ECO:0000313" key="4">
    <source>
        <dbReference type="Proteomes" id="UP001589867"/>
    </source>
</evidence>
<feature type="domain" description="GFO/IDH/MocA-like oxidoreductase" evidence="2">
    <location>
        <begin position="133"/>
        <end position="248"/>
    </location>
</feature>
<organism evidence="3 4">
    <name type="scientific">Phytohabitans kaempferiae</name>
    <dbReference type="NCBI Taxonomy" id="1620943"/>
    <lineage>
        <taxon>Bacteria</taxon>
        <taxon>Bacillati</taxon>
        <taxon>Actinomycetota</taxon>
        <taxon>Actinomycetes</taxon>
        <taxon>Micromonosporales</taxon>
        <taxon>Micromonosporaceae</taxon>
    </lineage>
</organism>
<evidence type="ECO:0000259" key="1">
    <source>
        <dbReference type="Pfam" id="PF01408"/>
    </source>
</evidence>
<proteinExistence type="predicted"/>
<name>A0ABV6M731_9ACTN</name>
<dbReference type="InterPro" id="IPR036291">
    <property type="entry name" value="NAD(P)-bd_dom_sf"/>
</dbReference>
<dbReference type="Pfam" id="PF22725">
    <property type="entry name" value="GFO_IDH_MocA_C3"/>
    <property type="match status" value="1"/>
</dbReference>
<dbReference type="PANTHER" id="PTHR43377:SF8">
    <property type="entry name" value="BLR3664 PROTEIN"/>
    <property type="match status" value="1"/>
</dbReference>
<accession>A0ABV6M731</accession>
<feature type="domain" description="Gfo/Idh/MocA-like oxidoreductase N-terminal" evidence="1">
    <location>
        <begin position="6"/>
        <end position="123"/>
    </location>
</feature>
<dbReference type="InterPro" id="IPR051450">
    <property type="entry name" value="Gfo/Idh/MocA_Oxidoreductases"/>
</dbReference>
<dbReference type="SUPFAM" id="SSF55347">
    <property type="entry name" value="Glyceraldehyde-3-phosphate dehydrogenase-like, C-terminal domain"/>
    <property type="match status" value="1"/>
</dbReference>
<dbReference type="Proteomes" id="UP001589867">
    <property type="component" value="Unassembled WGS sequence"/>
</dbReference>
<comment type="caution">
    <text evidence="3">The sequence shown here is derived from an EMBL/GenBank/DDBJ whole genome shotgun (WGS) entry which is preliminary data.</text>
</comment>
<evidence type="ECO:0000313" key="3">
    <source>
        <dbReference type="EMBL" id="MFC0530312.1"/>
    </source>
</evidence>
<dbReference type="Gene3D" id="3.40.50.720">
    <property type="entry name" value="NAD(P)-binding Rossmann-like Domain"/>
    <property type="match status" value="1"/>
</dbReference>
<dbReference type="InterPro" id="IPR055170">
    <property type="entry name" value="GFO_IDH_MocA-like_dom"/>
</dbReference>
<gene>
    <name evidence="3" type="ORF">ACFFIA_21855</name>
</gene>
<evidence type="ECO:0000259" key="2">
    <source>
        <dbReference type="Pfam" id="PF22725"/>
    </source>
</evidence>
<dbReference type="PANTHER" id="PTHR43377">
    <property type="entry name" value="BILIVERDIN REDUCTASE A"/>
    <property type="match status" value="1"/>
</dbReference>
<protein>
    <submittedName>
        <fullName evidence="3">Gfo/Idh/MocA family protein</fullName>
    </submittedName>
</protein>
<reference evidence="3 4" key="1">
    <citation type="submission" date="2024-09" db="EMBL/GenBank/DDBJ databases">
        <authorList>
            <person name="Sun Q."/>
            <person name="Mori K."/>
        </authorList>
    </citation>
    <scope>NUCLEOTIDE SEQUENCE [LARGE SCALE GENOMIC DNA]</scope>
    <source>
        <strain evidence="3 4">TBRC 3947</strain>
    </source>
</reference>
<dbReference type="SUPFAM" id="SSF51735">
    <property type="entry name" value="NAD(P)-binding Rossmann-fold domains"/>
    <property type="match status" value="1"/>
</dbReference>